<dbReference type="PANTHER" id="PTHR42713:SF3">
    <property type="entry name" value="TRANSCRIPTIONAL REGULATORY PROTEIN HPTR"/>
    <property type="match status" value="1"/>
</dbReference>
<name>A0A2Z2KV57_9BACL</name>
<dbReference type="GO" id="GO:0005737">
    <property type="term" value="C:cytoplasm"/>
    <property type="evidence" value="ECO:0007669"/>
    <property type="project" value="UniProtKB-SubCell"/>
</dbReference>
<dbReference type="Gene3D" id="1.10.10.60">
    <property type="entry name" value="Homeodomain-like"/>
    <property type="match status" value="2"/>
</dbReference>
<evidence type="ECO:0000259" key="9">
    <source>
        <dbReference type="PROSITE" id="PS01124"/>
    </source>
</evidence>
<dbReference type="CDD" id="cd17536">
    <property type="entry name" value="REC_YesN-like"/>
    <property type="match status" value="1"/>
</dbReference>
<protein>
    <recommendedName>
        <fullName evidence="13">DNA-binding response regulator</fullName>
    </recommendedName>
</protein>
<dbReference type="InterPro" id="IPR018060">
    <property type="entry name" value="HTH_AraC"/>
</dbReference>
<dbReference type="SUPFAM" id="SSF46689">
    <property type="entry name" value="Homeodomain-like"/>
    <property type="match status" value="2"/>
</dbReference>
<keyword evidence="2" id="KW-0963">Cytoplasm</keyword>
<dbReference type="Pfam" id="PF00072">
    <property type="entry name" value="Response_reg"/>
    <property type="match status" value="1"/>
</dbReference>
<dbReference type="Pfam" id="PF12833">
    <property type="entry name" value="HTH_18"/>
    <property type="match status" value="1"/>
</dbReference>
<evidence type="ECO:0000256" key="2">
    <source>
        <dbReference type="ARBA" id="ARBA00022490"/>
    </source>
</evidence>
<proteinExistence type="predicted"/>
<feature type="domain" description="Response regulatory" evidence="10">
    <location>
        <begin position="3"/>
        <end position="121"/>
    </location>
</feature>
<dbReference type="Proteomes" id="UP000249890">
    <property type="component" value="Chromosome"/>
</dbReference>
<dbReference type="GO" id="GO:0000160">
    <property type="term" value="P:phosphorelay signal transduction system"/>
    <property type="evidence" value="ECO:0007669"/>
    <property type="project" value="UniProtKB-KW"/>
</dbReference>
<dbReference type="Gene3D" id="3.40.50.2300">
    <property type="match status" value="1"/>
</dbReference>
<evidence type="ECO:0000256" key="4">
    <source>
        <dbReference type="ARBA" id="ARBA00023012"/>
    </source>
</evidence>
<dbReference type="SMART" id="SM00342">
    <property type="entry name" value="HTH_ARAC"/>
    <property type="match status" value="1"/>
</dbReference>
<keyword evidence="12" id="KW-1185">Reference proteome</keyword>
<dbReference type="EMBL" id="CP021780">
    <property type="protein sequence ID" value="ASA26092.1"/>
    <property type="molecule type" value="Genomic_DNA"/>
</dbReference>
<keyword evidence="7" id="KW-0804">Transcription</keyword>
<evidence type="ECO:0000256" key="7">
    <source>
        <dbReference type="ARBA" id="ARBA00023163"/>
    </source>
</evidence>
<evidence type="ECO:0000256" key="6">
    <source>
        <dbReference type="ARBA" id="ARBA00023125"/>
    </source>
</evidence>
<dbReference type="PROSITE" id="PS01124">
    <property type="entry name" value="HTH_ARAC_FAMILY_2"/>
    <property type="match status" value="1"/>
</dbReference>
<dbReference type="PANTHER" id="PTHR42713">
    <property type="entry name" value="HISTIDINE KINASE-RELATED"/>
    <property type="match status" value="1"/>
</dbReference>
<feature type="domain" description="HTH araC/xylS-type" evidence="9">
    <location>
        <begin position="409"/>
        <end position="507"/>
    </location>
</feature>
<keyword evidence="4" id="KW-0902">Two-component regulatory system</keyword>
<dbReference type="PROSITE" id="PS50110">
    <property type="entry name" value="RESPONSE_REGULATORY"/>
    <property type="match status" value="1"/>
</dbReference>
<organism evidence="11 12">
    <name type="scientific">Paenibacillus donghaensis</name>
    <dbReference type="NCBI Taxonomy" id="414771"/>
    <lineage>
        <taxon>Bacteria</taxon>
        <taxon>Bacillati</taxon>
        <taxon>Bacillota</taxon>
        <taxon>Bacilli</taxon>
        <taxon>Bacillales</taxon>
        <taxon>Paenibacillaceae</taxon>
        <taxon>Paenibacillus</taxon>
    </lineage>
</organism>
<dbReference type="InterPro" id="IPR009057">
    <property type="entry name" value="Homeodomain-like_sf"/>
</dbReference>
<evidence type="ECO:0000256" key="3">
    <source>
        <dbReference type="ARBA" id="ARBA00022553"/>
    </source>
</evidence>
<dbReference type="OrthoDB" id="342399at2"/>
<sequence>MLKVLIVDDEPWVLEGLRTMIDWGEYGFEVCAEALNGSDALRLIQEHQPDLVLTDINMPVINGLELIAQIHELMVKPPRFVILSGYDDFEYARVALRQRVNEYLLKPIDDEEIESLLDRLSTVINDENASSQQHHKKRAFIVKNIINRLIQGEYNESLELLSRNLMKLNNDSELLCILMKSTSPVTDFNQQINEYFPEGSACLFQDGAGRTGIIVQADSISSENVDAAVYQIRRDLEKHMQEPAIVAVSDRLIGLRTIQELYSQSLEVWKLKYQKEKSGVFYYKELRNIKNGNELEEQGFEQLLAKVQVNDELQIQASVKAIFASYSERQFSIEAVQALVAHLELTICRLIAEMKGDPNRIMKKLQAEFGNLGELSDYFLLRNYVHRLCQQTAGYLSELKRQNEGDTIYNVIRYVDHEFRNKLQLQELARQFHMNSTYLGQLFRKKTGQSFNEYVNGKRIEEAKTLLKRTQLKIFDIAVQVGFSNADYFIDKFKMSVGVVPSAYKNENKNKQL</sequence>
<dbReference type="AlphaFoldDB" id="A0A2Z2KV57"/>
<dbReference type="InterPro" id="IPR001789">
    <property type="entry name" value="Sig_transdc_resp-reg_receiver"/>
</dbReference>
<evidence type="ECO:0000256" key="5">
    <source>
        <dbReference type="ARBA" id="ARBA00023015"/>
    </source>
</evidence>
<dbReference type="RefSeq" id="WP_087920051.1">
    <property type="nucleotide sequence ID" value="NZ_CP021780.1"/>
</dbReference>
<evidence type="ECO:0008006" key="13">
    <source>
        <dbReference type="Google" id="ProtNLM"/>
    </source>
</evidence>
<accession>A0A2Z2KV57</accession>
<dbReference type="SUPFAM" id="SSF52172">
    <property type="entry name" value="CheY-like"/>
    <property type="match status" value="1"/>
</dbReference>
<keyword evidence="5" id="KW-0805">Transcription regulation</keyword>
<keyword evidence="3 8" id="KW-0597">Phosphoprotein</keyword>
<evidence type="ECO:0000313" key="11">
    <source>
        <dbReference type="EMBL" id="ASA26092.1"/>
    </source>
</evidence>
<dbReference type="InterPro" id="IPR051552">
    <property type="entry name" value="HptR"/>
</dbReference>
<evidence type="ECO:0000256" key="8">
    <source>
        <dbReference type="PROSITE-ProRule" id="PRU00169"/>
    </source>
</evidence>
<keyword evidence="6" id="KW-0238">DNA-binding</keyword>
<dbReference type="SMART" id="SM00448">
    <property type="entry name" value="REC"/>
    <property type="match status" value="1"/>
</dbReference>
<dbReference type="GO" id="GO:0043565">
    <property type="term" value="F:sequence-specific DNA binding"/>
    <property type="evidence" value="ECO:0007669"/>
    <property type="project" value="InterPro"/>
</dbReference>
<dbReference type="InterPro" id="IPR011006">
    <property type="entry name" value="CheY-like_superfamily"/>
</dbReference>
<gene>
    <name evidence="11" type="ORF">B9T62_38510</name>
</gene>
<reference evidence="11 12" key="1">
    <citation type="submission" date="2017-06" db="EMBL/GenBank/DDBJ databases">
        <title>Complete genome sequence of Paenibacillus donghaensis KCTC 13049T isolated from East Sea sediment, South Korea.</title>
        <authorList>
            <person name="Jung B.K."/>
            <person name="Hong S.-J."/>
            <person name="Shin J.-H."/>
        </authorList>
    </citation>
    <scope>NUCLEOTIDE SEQUENCE [LARGE SCALE GENOMIC DNA]</scope>
    <source>
        <strain evidence="11 12">KCTC 13049</strain>
    </source>
</reference>
<feature type="modified residue" description="4-aspartylphosphate" evidence="8">
    <location>
        <position position="55"/>
    </location>
</feature>
<evidence type="ECO:0000259" key="10">
    <source>
        <dbReference type="PROSITE" id="PS50110"/>
    </source>
</evidence>
<evidence type="ECO:0000256" key="1">
    <source>
        <dbReference type="ARBA" id="ARBA00004496"/>
    </source>
</evidence>
<evidence type="ECO:0000313" key="12">
    <source>
        <dbReference type="Proteomes" id="UP000249890"/>
    </source>
</evidence>
<comment type="subcellular location">
    <subcellularLocation>
        <location evidence="1">Cytoplasm</location>
    </subcellularLocation>
</comment>
<dbReference type="GO" id="GO:0003700">
    <property type="term" value="F:DNA-binding transcription factor activity"/>
    <property type="evidence" value="ECO:0007669"/>
    <property type="project" value="InterPro"/>
</dbReference>
<dbReference type="KEGG" id="pdh:B9T62_38510"/>